<evidence type="ECO:0000313" key="2">
    <source>
        <dbReference type="Proteomes" id="UP000464178"/>
    </source>
</evidence>
<dbReference type="AlphaFoldDB" id="A0A6P2D2P9"/>
<protein>
    <recommendedName>
        <fullName evidence="3">DUF4258 domain-containing protein</fullName>
    </recommendedName>
</protein>
<organism evidence="1 2">
    <name type="scientific">Gemmata massiliana</name>
    <dbReference type="NCBI Taxonomy" id="1210884"/>
    <lineage>
        <taxon>Bacteria</taxon>
        <taxon>Pseudomonadati</taxon>
        <taxon>Planctomycetota</taxon>
        <taxon>Planctomycetia</taxon>
        <taxon>Gemmatales</taxon>
        <taxon>Gemmataceae</taxon>
        <taxon>Gemmata</taxon>
    </lineage>
</organism>
<gene>
    <name evidence="1" type="ORF">SOIL9_22950</name>
</gene>
<name>A0A6P2D2P9_9BACT</name>
<sequence length="90" mass="10514">MAQFVWIDWNLSKLAMHHLSPDEVEFAWEHRTDADEWAEPEPGVESYGRAPNGRWVKIIWRYNGFGDGDLIFVITAYHMPHPPPRTGTKH</sequence>
<evidence type="ECO:0000313" key="1">
    <source>
        <dbReference type="EMBL" id="VTR95419.1"/>
    </source>
</evidence>
<dbReference type="KEGG" id="gms:SOIL9_22950"/>
<proteinExistence type="predicted"/>
<dbReference type="RefSeq" id="WP_162669837.1">
    <property type="nucleotide sequence ID" value="NZ_LR593886.1"/>
</dbReference>
<accession>A0A6P2D2P9</accession>
<dbReference type="EMBL" id="LR593886">
    <property type="protein sequence ID" value="VTR95419.1"/>
    <property type="molecule type" value="Genomic_DNA"/>
</dbReference>
<dbReference type="Proteomes" id="UP000464178">
    <property type="component" value="Chromosome"/>
</dbReference>
<evidence type="ECO:0008006" key="3">
    <source>
        <dbReference type="Google" id="ProtNLM"/>
    </source>
</evidence>
<keyword evidence="2" id="KW-1185">Reference proteome</keyword>
<reference evidence="1 2" key="1">
    <citation type="submission" date="2019-05" db="EMBL/GenBank/DDBJ databases">
        <authorList>
            <consortium name="Science for Life Laboratories"/>
        </authorList>
    </citation>
    <scope>NUCLEOTIDE SEQUENCE [LARGE SCALE GENOMIC DNA]</scope>
    <source>
        <strain evidence="1">Soil9</strain>
    </source>
</reference>